<evidence type="ECO:0000313" key="4">
    <source>
        <dbReference type="Proteomes" id="UP000011064"/>
    </source>
</evidence>
<keyword evidence="2" id="KW-0732">Signal</keyword>
<dbReference type="HOGENOM" id="CLU_2237761_0_0_1"/>
<accession>L8G6N6</accession>
<dbReference type="VEuPathDB" id="FungiDB:GMDG_03208"/>
<name>L8G6N6_PSED2</name>
<evidence type="ECO:0000313" key="3">
    <source>
        <dbReference type="EMBL" id="ELR08509.1"/>
    </source>
</evidence>
<dbReference type="InParanoid" id="L8G6N6"/>
<keyword evidence="4" id="KW-1185">Reference proteome</keyword>
<feature type="transmembrane region" description="Helical" evidence="1">
    <location>
        <begin position="59"/>
        <end position="82"/>
    </location>
</feature>
<keyword evidence="1" id="KW-1133">Transmembrane helix</keyword>
<reference evidence="4" key="1">
    <citation type="submission" date="2010-09" db="EMBL/GenBank/DDBJ databases">
        <title>The genome sequence of Geomyces destructans 20631-21.</title>
        <authorList>
            <consortium name="The Broad Institute Genome Sequencing Platform"/>
            <person name="Cuomo C.A."/>
            <person name="Blehert D.S."/>
            <person name="Lorch J.M."/>
            <person name="Young S.K."/>
            <person name="Zeng Q."/>
            <person name="Gargeya S."/>
            <person name="Fitzgerald M."/>
            <person name="Haas B."/>
            <person name="Abouelleil A."/>
            <person name="Alvarado L."/>
            <person name="Arachchi H.M."/>
            <person name="Berlin A."/>
            <person name="Brown A."/>
            <person name="Chapman S.B."/>
            <person name="Chen Z."/>
            <person name="Dunbar C."/>
            <person name="Freedman E."/>
            <person name="Gearin G."/>
            <person name="Gellesch M."/>
            <person name="Goldberg J."/>
            <person name="Griggs A."/>
            <person name="Gujja S."/>
            <person name="Heiman D."/>
            <person name="Howarth C."/>
            <person name="Larson L."/>
            <person name="Lui A."/>
            <person name="MacDonald P.J.P."/>
            <person name="Montmayeur A."/>
            <person name="Murphy C."/>
            <person name="Neiman D."/>
            <person name="Pearson M."/>
            <person name="Priest M."/>
            <person name="Roberts A."/>
            <person name="Saif S."/>
            <person name="Shea T."/>
            <person name="Shenoy N."/>
            <person name="Sisk P."/>
            <person name="Stolte C."/>
            <person name="Sykes S."/>
            <person name="Wortman J."/>
            <person name="Nusbaum C."/>
            <person name="Birren B."/>
        </authorList>
    </citation>
    <scope>NUCLEOTIDE SEQUENCE [LARGE SCALE GENOMIC DNA]</scope>
    <source>
        <strain evidence="4">ATCC MYA-4855 / 20631-21</strain>
    </source>
</reference>
<dbReference type="InterPro" id="IPR036259">
    <property type="entry name" value="MFS_trans_sf"/>
</dbReference>
<proteinExistence type="predicted"/>
<evidence type="ECO:0000256" key="2">
    <source>
        <dbReference type="SAM" id="SignalP"/>
    </source>
</evidence>
<feature type="signal peptide" evidence="2">
    <location>
        <begin position="1"/>
        <end position="27"/>
    </location>
</feature>
<organism evidence="3 4">
    <name type="scientific">Pseudogymnoascus destructans (strain ATCC MYA-4855 / 20631-21)</name>
    <name type="common">Bat white-nose syndrome fungus</name>
    <name type="synonym">Geomyces destructans</name>
    <dbReference type="NCBI Taxonomy" id="658429"/>
    <lineage>
        <taxon>Eukaryota</taxon>
        <taxon>Fungi</taxon>
        <taxon>Dikarya</taxon>
        <taxon>Ascomycota</taxon>
        <taxon>Pezizomycotina</taxon>
        <taxon>Leotiomycetes</taxon>
        <taxon>Thelebolales</taxon>
        <taxon>Thelebolaceae</taxon>
        <taxon>Pseudogymnoascus</taxon>
    </lineage>
</organism>
<dbReference type="SUPFAM" id="SSF103473">
    <property type="entry name" value="MFS general substrate transporter"/>
    <property type="match status" value="1"/>
</dbReference>
<dbReference type="STRING" id="658429.L8G6N6"/>
<dbReference type="AlphaFoldDB" id="L8G6N6"/>
<keyword evidence="1" id="KW-0472">Membrane</keyword>
<keyword evidence="1" id="KW-0812">Transmembrane</keyword>
<sequence length="105" mass="11332">MSQKVLLVILLFGIGLCVNIILPPAMAEIAYVIEAKEMKEPGGLVGSLWAGMIIDRSGWGTVTWTLGLLSAVTAIPAVAWMGGRLRMEEMRKWEDAEIPADTASC</sequence>
<evidence type="ECO:0000256" key="1">
    <source>
        <dbReference type="SAM" id="Phobius"/>
    </source>
</evidence>
<protein>
    <recommendedName>
        <fullName evidence="5">Major facilitator superfamily (MFS) profile domain-containing protein</fullName>
    </recommendedName>
</protein>
<evidence type="ECO:0008006" key="5">
    <source>
        <dbReference type="Google" id="ProtNLM"/>
    </source>
</evidence>
<dbReference type="EMBL" id="GL573218">
    <property type="protein sequence ID" value="ELR08509.1"/>
    <property type="molecule type" value="Genomic_DNA"/>
</dbReference>
<dbReference type="Proteomes" id="UP000011064">
    <property type="component" value="Unassembled WGS sequence"/>
</dbReference>
<gene>
    <name evidence="3" type="ORF">GMDG_03208</name>
</gene>
<feature type="chain" id="PRO_5003989816" description="Major facilitator superfamily (MFS) profile domain-containing protein" evidence="2">
    <location>
        <begin position="28"/>
        <end position="105"/>
    </location>
</feature>